<dbReference type="GO" id="GO:0005856">
    <property type="term" value="C:cytoskeleton"/>
    <property type="evidence" value="ECO:0007669"/>
    <property type="project" value="UniProtKB-SubCell"/>
</dbReference>
<dbReference type="Proteomes" id="UP001485043">
    <property type="component" value="Unassembled WGS sequence"/>
</dbReference>
<evidence type="ECO:0000256" key="6">
    <source>
        <dbReference type="ARBA" id="ARBA00034777"/>
    </source>
</evidence>
<protein>
    <submittedName>
        <fullName evidence="7">Uncharacterized protein</fullName>
    </submittedName>
</protein>
<comment type="subcellular location">
    <subcellularLocation>
        <location evidence="1">Cell projection</location>
        <location evidence="1">Cilium</location>
    </subcellularLocation>
    <subcellularLocation>
        <location evidence="2">Cytoplasm</location>
        <location evidence="2">Cytoskeleton</location>
    </subcellularLocation>
</comment>
<gene>
    <name evidence="7" type="ORF">WJX84_003447</name>
</gene>
<keyword evidence="4" id="KW-0206">Cytoskeleton</keyword>
<name>A0AAW1T812_9CHLO</name>
<evidence type="ECO:0000256" key="1">
    <source>
        <dbReference type="ARBA" id="ARBA00004138"/>
    </source>
</evidence>
<evidence type="ECO:0000313" key="7">
    <source>
        <dbReference type="EMBL" id="KAK9865932.1"/>
    </source>
</evidence>
<keyword evidence="8" id="KW-1185">Reference proteome</keyword>
<proteinExistence type="inferred from homology"/>
<dbReference type="InterPro" id="IPR029214">
    <property type="entry name" value="CFAP144"/>
</dbReference>
<dbReference type="Pfam" id="PF14886">
    <property type="entry name" value="FAM183"/>
    <property type="match status" value="1"/>
</dbReference>
<accession>A0AAW1T812</accession>
<organism evidence="7 8">
    <name type="scientific">Apatococcus fuscideae</name>
    <dbReference type="NCBI Taxonomy" id="2026836"/>
    <lineage>
        <taxon>Eukaryota</taxon>
        <taxon>Viridiplantae</taxon>
        <taxon>Chlorophyta</taxon>
        <taxon>core chlorophytes</taxon>
        <taxon>Trebouxiophyceae</taxon>
        <taxon>Chlorellales</taxon>
        <taxon>Chlorellaceae</taxon>
        <taxon>Apatococcus</taxon>
    </lineage>
</organism>
<evidence type="ECO:0000256" key="2">
    <source>
        <dbReference type="ARBA" id="ARBA00004245"/>
    </source>
</evidence>
<dbReference type="GO" id="GO:0097546">
    <property type="term" value="C:ciliary base"/>
    <property type="evidence" value="ECO:0007669"/>
    <property type="project" value="TreeGrafter"/>
</dbReference>
<dbReference type="PANTHER" id="PTHR33865:SF3">
    <property type="entry name" value="PROTEIN FAM183B"/>
    <property type="match status" value="1"/>
</dbReference>
<evidence type="ECO:0000256" key="5">
    <source>
        <dbReference type="ARBA" id="ARBA00023273"/>
    </source>
</evidence>
<evidence type="ECO:0000313" key="8">
    <source>
        <dbReference type="Proteomes" id="UP001485043"/>
    </source>
</evidence>
<comment type="caution">
    <text evidence="7">The sequence shown here is derived from an EMBL/GenBank/DDBJ whole genome shotgun (WGS) entry which is preliminary data.</text>
</comment>
<comment type="similarity">
    <text evidence="6">Belongs to the CFAP144 family.</text>
</comment>
<evidence type="ECO:0000256" key="3">
    <source>
        <dbReference type="ARBA" id="ARBA00022490"/>
    </source>
</evidence>
<keyword evidence="5" id="KW-0966">Cell projection</keyword>
<dbReference type="AlphaFoldDB" id="A0AAW1T812"/>
<reference evidence="7 8" key="1">
    <citation type="journal article" date="2024" name="Nat. Commun.">
        <title>Phylogenomics reveals the evolutionary origins of lichenization in chlorophyte algae.</title>
        <authorList>
            <person name="Puginier C."/>
            <person name="Libourel C."/>
            <person name="Otte J."/>
            <person name="Skaloud P."/>
            <person name="Haon M."/>
            <person name="Grisel S."/>
            <person name="Petersen M."/>
            <person name="Berrin J.G."/>
            <person name="Delaux P.M."/>
            <person name="Dal Grande F."/>
            <person name="Keller J."/>
        </authorList>
    </citation>
    <scope>NUCLEOTIDE SEQUENCE [LARGE SCALE GENOMIC DNA]</scope>
    <source>
        <strain evidence="7 8">SAG 2523</strain>
    </source>
</reference>
<dbReference type="PANTHER" id="PTHR33865">
    <property type="entry name" value="PROTEIN FAM183B"/>
    <property type="match status" value="1"/>
</dbReference>
<evidence type="ECO:0000256" key="4">
    <source>
        <dbReference type="ARBA" id="ARBA00023212"/>
    </source>
</evidence>
<keyword evidence="3" id="KW-0963">Cytoplasm</keyword>
<sequence>MSKERPDEVARNSIWRERCKKESACRKLNLNFSIPNPDKMIILPLKPNNTVPVVSKLSPTELLEVTSELAKVCNTKHTHKMHSGQQHLPVTANAAYGLASEPLYLGHPMFHHPKINTNVTAYAEAYAASMGGLNPFARHPMGTGK</sequence>
<dbReference type="EMBL" id="JALJOV010000204">
    <property type="protein sequence ID" value="KAK9865932.1"/>
    <property type="molecule type" value="Genomic_DNA"/>
</dbReference>